<evidence type="ECO:0000313" key="2">
    <source>
        <dbReference type="EMBL" id="UYG15719.1"/>
    </source>
</evidence>
<proteinExistence type="predicted"/>
<dbReference type="Proteomes" id="UP001164305">
    <property type="component" value="Chromosome"/>
</dbReference>
<dbReference type="EMBL" id="CP107020">
    <property type="protein sequence ID" value="UYG15719.1"/>
    <property type="molecule type" value="Genomic_DNA"/>
</dbReference>
<dbReference type="Pfam" id="PF20060">
    <property type="entry name" value="DUF6459"/>
    <property type="match status" value="1"/>
</dbReference>
<keyword evidence="3" id="KW-1185">Reference proteome</keyword>
<dbReference type="InterPro" id="IPR045596">
    <property type="entry name" value="DUF6459"/>
</dbReference>
<accession>A0ABY6FXR1</accession>
<name>A0ABY6FXR1_9MICO</name>
<feature type="region of interest" description="Disordered" evidence="1">
    <location>
        <begin position="1"/>
        <end position="21"/>
    </location>
</feature>
<dbReference type="RefSeq" id="WP_263592933.1">
    <property type="nucleotide sequence ID" value="NZ_CP107020.1"/>
</dbReference>
<organism evidence="2 3">
    <name type="scientific">Brachybacterium huguangmaarense</name>
    <dbReference type="NCBI Taxonomy" id="1652028"/>
    <lineage>
        <taxon>Bacteria</taxon>
        <taxon>Bacillati</taxon>
        <taxon>Actinomycetota</taxon>
        <taxon>Actinomycetes</taxon>
        <taxon>Micrococcales</taxon>
        <taxon>Dermabacteraceae</taxon>
        <taxon>Brachybacterium</taxon>
    </lineage>
</organism>
<reference evidence="2" key="1">
    <citation type="submission" date="2022-10" db="EMBL/GenBank/DDBJ databases">
        <title>Whole-Genome Sequencing of Brachybacterium huguangmaarense BRM-3, Isolated from Betula schmidtii.</title>
        <authorList>
            <person name="Haam D."/>
        </authorList>
    </citation>
    <scope>NUCLEOTIDE SEQUENCE</scope>
    <source>
        <strain evidence="2">BRM-3</strain>
    </source>
</reference>
<evidence type="ECO:0000313" key="3">
    <source>
        <dbReference type="Proteomes" id="UP001164305"/>
    </source>
</evidence>
<protein>
    <submittedName>
        <fullName evidence="2">Rv3235 family protein</fullName>
    </submittedName>
</protein>
<sequence>MTATDQRPVAADTSGVPLPLEDPRTAERMVESVARFAVEIIRDQRPVATLSRLVTPEITTMLERRAHLTRRLRATSASAVRALPSRVVLRGVRTCVVNETTVEASAVLLETGRARFIAMRWELRPRGWKVTVLEIG</sequence>
<gene>
    <name evidence="2" type="ORF">BRM3_08685</name>
</gene>
<evidence type="ECO:0000256" key="1">
    <source>
        <dbReference type="SAM" id="MobiDB-lite"/>
    </source>
</evidence>